<evidence type="ECO:0000256" key="6">
    <source>
        <dbReference type="ARBA" id="ARBA00022023"/>
    </source>
</evidence>
<sequence length="361" mass="40170">MQTEIAERLLEWYDQHARSLPWRKRDPDPYAVWVSESMLQQTRVETVIPYYERWMARFPTLAALASAGEQDVLQAWEGLGYYSRARNLHRAARQVMERFAGRLPADRAALESLPGIGRYTAGAIASIAFGLDEPALDGNIRRVYARLFDVEVPARSPDGEKRLWDLAAKNLPAGRAGDFNQALMDLGASVCTPRSPSCRLCPLNGSCRAFALGVQEERPVLTARAPIPHYTVTAAVLHRNGSVLIARRPSRGLLGGLWEFPGGKVEAGETLPQGLAREIREELGADIEVGQPVGVYQHAFTHFRITLHAFHCRLAAGEPRPLEASELRWVTPADLGQFPMGKVDRRISKELVRPESQGDEF</sequence>
<evidence type="ECO:0000256" key="7">
    <source>
        <dbReference type="ARBA" id="ARBA00022485"/>
    </source>
</evidence>
<dbReference type="Gene3D" id="1.10.1670.10">
    <property type="entry name" value="Helix-hairpin-Helix base-excision DNA repair enzymes (C-terminal)"/>
    <property type="match status" value="1"/>
</dbReference>
<keyword evidence="9" id="KW-0227">DNA damage</keyword>
<dbReference type="InterPro" id="IPR011257">
    <property type="entry name" value="DNA_glycosylase"/>
</dbReference>
<dbReference type="InterPro" id="IPR000445">
    <property type="entry name" value="HhH_motif"/>
</dbReference>
<evidence type="ECO:0000256" key="4">
    <source>
        <dbReference type="ARBA" id="ARBA00008343"/>
    </source>
</evidence>
<evidence type="ECO:0000256" key="14">
    <source>
        <dbReference type="ARBA" id="ARBA00023295"/>
    </source>
</evidence>
<keyword evidence="11" id="KW-0408">Iron</keyword>
<dbReference type="Pfam" id="PF00633">
    <property type="entry name" value="HHH"/>
    <property type="match status" value="1"/>
</dbReference>
<dbReference type="STRING" id="360412.LARV_00866"/>
<evidence type="ECO:0000256" key="12">
    <source>
        <dbReference type="ARBA" id="ARBA00023014"/>
    </source>
</evidence>
<dbReference type="PROSITE" id="PS51462">
    <property type="entry name" value="NUDIX"/>
    <property type="match status" value="1"/>
</dbReference>
<evidence type="ECO:0000256" key="13">
    <source>
        <dbReference type="ARBA" id="ARBA00023204"/>
    </source>
</evidence>
<dbReference type="SUPFAM" id="SSF55811">
    <property type="entry name" value="Nudix"/>
    <property type="match status" value="1"/>
</dbReference>
<feature type="domain" description="Nudix hydrolase" evidence="15">
    <location>
        <begin position="228"/>
        <end position="353"/>
    </location>
</feature>
<dbReference type="SUPFAM" id="SSF48150">
    <property type="entry name" value="DNA-glycosylase"/>
    <property type="match status" value="1"/>
</dbReference>
<dbReference type="PRINTS" id="PR00502">
    <property type="entry name" value="NUDIXFAMILY"/>
</dbReference>
<dbReference type="Proteomes" id="UP000055060">
    <property type="component" value="Unassembled WGS sequence"/>
</dbReference>
<dbReference type="InterPro" id="IPR004036">
    <property type="entry name" value="Endonuclease-III-like_CS2"/>
</dbReference>
<dbReference type="InterPro" id="IPR015797">
    <property type="entry name" value="NUDIX_hydrolase-like_dom_sf"/>
</dbReference>
<gene>
    <name evidence="16" type="ORF">LARV_00866</name>
</gene>
<keyword evidence="14" id="KW-0326">Glycosidase</keyword>
<keyword evidence="10" id="KW-0378">Hydrolase</keyword>
<evidence type="ECO:0000259" key="15">
    <source>
        <dbReference type="PROSITE" id="PS51462"/>
    </source>
</evidence>
<organism evidence="16">
    <name type="scientific">Longilinea arvoryzae</name>
    <dbReference type="NCBI Taxonomy" id="360412"/>
    <lineage>
        <taxon>Bacteria</taxon>
        <taxon>Bacillati</taxon>
        <taxon>Chloroflexota</taxon>
        <taxon>Anaerolineae</taxon>
        <taxon>Anaerolineales</taxon>
        <taxon>Anaerolineaceae</taxon>
        <taxon>Longilinea</taxon>
    </lineage>
</organism>
<dbReference type="Pfam" id="PF14815">
    <property type="entry name" value="NUDIX_4"/>
    <property type="match status" value="1"/>
</dbReference>
<dbReference type="InterPro" id="IPR044298">
    <property type="entry name" value="MIG/MutY"/>
</dbReference>
<dbReference type="PANTHER" id="PTHR42944:SF1">
    <property type="entry name" value="ADENINE DNA GLYCOSYLASE"/>
    <property type="match status" value="1"/>
</dbReference>
<accession>A0A0S7BE06</accession>
<dbReference type="GO" id="GO:0006298">
    <property type="term" value="P:mismatch repair"/>
    <property type="evidence" value="ECO:0007669"/>
    <property type="project" value="TreeGrafter"/>
</dbReference>
<protein>
    <recommendedName>
        <fullName evidence="6">Adenine DNA glycosylase</fullName>
        <ecNumber evidence="5">3.2.2.31</ecNumber>
    </recommendedName>
</protein>
<dbReference type="SMART" id="SM00525">
    <property type="entry name" value="FES"/>
    <property type="match status" value="1"/>
</dbReference>
<proteinExistence type="inferred from homology"/>
<evidence type="ECO:0000256" key="2">
    <source>
        <dbReference type="ARBA" id="ARBA00001966"/>
    </source>
</evidence>
<dbReference type="NCBIfam" id="TIGR01084">
    <property type="entry name" value="mutY"/>
    <property type="match status" value="1"/>
</dbReference>
<dbReference type="GO" id="GO:0000701">
    <property type="term" value="F:purine-specific mismatch base pair DNA N-glycosylase activity"/>
    <property type="evidence" value="ECO:0007669"/>
    <property type="project" value="UniProtKB-EC"/>
</dbReference>
<evidence type="ECO:0000313" key="16">
    <source>
        <dbReference type="EMBL" id="GAP13120.1"/>
    </source>
</evidence>
<evidence type="ECO:0000313" key="17">
    <source>
        <dbReference type="Proteomes" id="UP000055060"/>
    </source>
</evidence>
<keyword evidence="7" id="KW-0004">4Fe-4S</keyword>
<dbReference type="PROSITE" id="PS01155">
    <property type="entry name" value="ENDONUCLEASE_III_2"/>
    <property type="match status" value="1"/>
</dbReference>
<reference evidence="16" key="1">
    <citation type="submission" date="2015-07" db="EMBL/GenBank/DDBJ databases">
        <title>Draft Genome Sequences of Anaerolinea thermolimosa IMO-1, Bellilinea caldifistulae GOMI-1, Leptolinea tardivitalis YMTK-2, Levilinea saccharolytica KIBI-1,Longilinea arvoryzae KOME-1, Previously Described as Members of the Anaerolineaceae (Chloroflexi).</title>
        <authorList>
            <person name="Sekiguchi Y."/>
            <person name="Ohashi A."/>
            <person name="Matsuura N."/>
            <person name="Tourlousse M.D."/>
        </authorList>
    </citation>
    <scope>NUCLEOTIDE SEQUENCE [LARGE SCALE GENOMIC DNA]</scope>
    <source>
        <strain evidence="16">KOME-1</strain>
    </source>
</reference>
<dbReference type="RefSeq" id="WP_075072478.1">
    <property type="nucleotide sequence ID" value="NZ_DF967972.1"/>
</dbReference>
<dbReference type="EC" id="3.2.2.31" evidence="5"/>
<evidence type="ECO:0000256" key="8">
    <source>
        <dbReference type="ARBA" id="ARBA00022723"/>
    </source>
</evidence>
<dbReference type="GO" id="GO:0034039">
    <property type="term" value="F:8-oxo-7,8-dihydroguanine DNA N-glycosylase activity"/>
    <property type="evidence" value="ECO:0007669"/>
    <property type="project" value="TreeGrafter"/>
</dbReference>
<dbReference type="CDD" id="cd00056">
    <property type="entry name" value="ENDO3c"/>
    <property type="match status" value="1"/>
</dbReference>
<dbReference type="AlphaFoldDB" id="A0A0S7BE06"/>
<dbReference type="Gene3D" id="1.10.340.30">
    <property type="entry name" value="Hypothetical protein, domain 2"/>
    <property type="match status" value="1"/>
</dbReference>
<dbReference type="FunFam" id="1.10.340.30:FF:000002">
    <property type="entry name" value="Adenine DNA glycosylase"/>
    <property type="match status" value="1"/>
</dbReference>
<dbReference type="Gene3D" id="3.90.79.10">
    <property type="entry name" value="Nucleoside Triphosphate Pyrophosphohydrolase"/>
    <property type="match status" value="1"/>
</dbReference>
<dbReference type="InterPro" id="IPR023170">
    <property type="entry name" value="HhH_base_excis_C"/>
</dbReference>
<comment type="catalytic activity">
    <reaction evidence="1">
        <text>Hydrolyzes free adenine bases from 7,8-dihydro-8-oxoguanine:adenine mismatched double-stranded DNA, leaving an apurinic site.</text>
        <dbReference type="EC" id="3.2.2.31"/>
    </reaction>
</comment>
<evidence type="ECO:0000256" key="11">
    <source>
        <dbReference type="ARBA" id="ARBA00023004"/>
    </source>
</evidence>
<dbReference type="InterPro" id="IPR005760">
    <property type="entry name" value="A/G_AdeGlyc_MutY"/>
</dbReference>
<evidence type="ECO:0000256" key="10">
    <source>
        <dbReference type="ARBA" id="ARBA00022801"/>
    </source>
</evidence>
<dbReference type="PANTHER" id="PTHR42944">
    <property type="entry name" value="ADENINE DNA GLYCOSYLASE"/>
    <property type="match status" value="1"/>
</dbReference>
<dbReference type="InterPro" id="IPR029119">
    <property type="entry name" value="MutY_C"/>
</dbReference>
<evidence type="ECO:0000256" key="5">
    <source>
        <dbReference type="ARBA" id="ARBA00012045"/>
    </source>
</evidence>
<evidence type="ECO:0000256" key="9">
    <source>
        <dbReference type="ARBA" id="ARBA00022763"/>
    </source>
</evidence>
<dbReference type="InterPro" id="IPR003265">
    <property type="entry name" value="HhH-GPD_domain"/>
</dbReference>
<comment type="cofactor">
    <cofactor evidence="2">
        <name>[4Fe-4S] cluster</name>
        <dbReference type="ChEBI" id="CHEBI:49883"/>
    </cofactor>
</comment>
<evidence type="ECO:0000256" key="3">
    <source>
        <dbReference type="ARBA" id="ARBA00002933"/>
    </source>
</evidence>
<dbReference type="PROSITE" id="PS00893">
    <property type="entry name" value="NUDIX_BOX"/>
    <property type="match status" value="1"/>
</dbReference>
<name>A0A0S7BE06_9CHLR</name>
<keyword evidence="13" id="KW-0234">DNA repair</keyword>
<dbReference type="GO" id="GO:0006284">
    <property type="term" value="P:base-excision repair"/>
    <property type="evidence" value="ECO:0007669"/>
    <property type="project" value="InterPro"/>
</dbReference>
<dbReference type="EMBL" id="DF967972">
    <property type="protein sequence ID" value="GAP13120.1"/>
    <property type="molecule type" value="Genomic_DNA"/>
</dbReference>
<keyword evidence="17" id="KW-1185">Reference proteome</keyword>
<evidence type="ECO:0000256" key="1">
    <source>
        <dbReference type="ARBA" id="ARBA00000843"/>
    </source>
</evidence>
<dbReference type="GO" id="GO:0046872">
    <property type="term" value="F:metal ion binding"/>
    <property type="evidence" value="ECO:0007669"/>
    <property type="project" value="UniProtKB-KW"/>
</dbReference>
<dbReference type="SMART" id="SM00478">
    <property type="entry name" value="ENDO3c"/>
    <property type="match status" value="1"/>
</dbReference>
<dbReference type="InterPro" id="IPR003651">
    <property type="entry name" value="Endonuclease3_FeS-loop_motif"/>
</dbReference>
<dbReference type="InterPro" id="IPR020084">
    <property type="entry name" value="NUDIX_hydrolase_CS"/>
</dbReference>
<keyword evidence="8" id="KW-0479">Metal-binding</keyword>
<dbReference type="InterPro" id="IPR000086">
    <property type="entry name" value="NUDIX_hydrolase_dom"/>
</dbReference>
<dbReference type="OrthoDB" id="9802365at2"/>
<dbReference type="GO" id="GO:0035485">
    <property type="term" value="F:adenine/guanine mispair binding"/>
    <property type="evidence" value="ECO:0007669"/>
    <property type="project" value="TreeGrafter"/>
</dbReference>
<dbReference type="CDD" id="cd03425">
    <property type="entry name" value="NUDIX_MutT_NudA_like"/>
    <property type="match status" value="1"/>
</dbReference>
<dbReference type="GO" id="GO:0051539">
    <property type="term" value="F:4 iron, 4 sulfur cluster binding"/>
    <property type="evidence" value="ECO:0007669"/>
    <property type="project" value="UniProtKB-KW"/>
</dbReference>
<dbReference type="InterPro" id="IPR020476">
    <property type="entry name" value="Nudix_hydrolase"/>
</dbReference>
<comment type="similarity">
    <text evidence="4">Belongs to the Nth/MutY family.</text>
</comment>
<dbReference type="Pfam" id="PF00730">
    <property type="entry name" value="HhH-GPD"/>
    <property type="match status" value="1"/>
</dbReference>
<comment type="function">
    <text evidence="3">Adenine glycosylase active on G-A mispairs. MutY also corrects error-prone DNA synthesis past GO lesions which are due to the oxidatively damaged form of guanine: 7,8-dihydro-8-oxoguanine (8-oxo-dGTP).</text>
</comment>
<dbReference type="GO" id="GO:0032357">
    <property type="term" value="F:oxidized purine DNA binding"/>
    <property type="evidence" value="ECO:0007669"/>
    <property type="project" value="TreeGrafter"/>
</dbReference>
<keyword evidence="12" id="KW-0411">Iron-sulfur</keyword>